<dbReference type="PANTHER" id="PTHR33392">
    <property type="entry name" value="POLYISOPRENYL-TEICHOIC ACID--PEPTIDOGLYCAN TEICHOIC ACID TRANSFERASE TAGU"/>
    <property type="match status" value="1"/>
</dbReference>
<dbReference type="NCBIfam" id="TIGR00350">
    <property type="entry name" value="lytR_cpsA_psr"/>
    <property type="match status" value="1"/>
</dbReference>
<protein>
    <submittedName>
        <fullName evidence="3">Cell envelope-like function transcriptional attenuator common domain protein</fullName>
    </submittedName>
</protein>
<dbReference type="PANTHER" id="PTHR33392:SF6">
    <property type="entry name" value="POLYISOPRENYL-TEICHOIC ACID--PEPTIDOGLYCAN TEICHOIC ACID TRANSFERASE TAGU"/>
    <property type="match status" value="1"/>
</dbReference>
<dbReference type="Proteomes" id="UP000006000">
    <property type="component" value="Unassembled WGS sequence"/>
</dbReference>
<dbReference type="InterPro" id="IPR050922">
    <property type="entry name" value="LytR/CpsA/Psr_CW_biosynth"/>
</dbReference>
<dbReference type="Pfam" id="PF03816">
    <property type="entry name" value="LytR_cpsA_psr"/>
    <property type="match status" value="1"/>
</dbReference>
<dbReference type="AlphaFoldDB" id="A5Z5P7"/>
<dbReference type="HOGENOM" id="CLU_050688_0_0_9"/>
<organism evidence="3 4">
    <name type="scientific">Eubacterium ventriosum ATCC 27560</name>
    <dbReference type="NCBI Taxonomy" id="411463"/>
    <lineage>
        <taxon>Bacteria</taxon>
        <taxon>Bacillati</taxon>
        <taxon>Bacillota</taxon>
        <taxon>Clostridia</taxon>
        <taxon>Eubacteriales</taxon>
        <taxon>Eubacteriaceae</taxon>
        <taxon>Eubacterium</taxon>
    </lineage>
</organism>
<evidence type="ECO:0000256" key="1">
    <source>
        <dbReference type="ARBA" id="ARBA00006068"/>
    </source>
</evidence>
<feature type="domain" description="Cell envelope-related transcriptional attenuator" evidence="2">
    <location>
        <begin position="2"/>
        <end position="160"/>
    </location>
</feature>
<evidence type="ECO:0000313" key="3">
    <source>
        <dbReference type="EMBL" id="EDM51722.1"/>
    </source>
</evidence>
<comment type="caution">
    <text evidence="3">The sequence shown here is derived from an EMBL/GenBank/DDBJ whole genome shotgun (WGS) entry which is preliminary data.</text>
</comment>
<dbReference type="Gene3D" id="3.40.630.190">
    <property type="entry name" value="LCP protein"/>
    <property type="match status" value="1"/>
</dbReference>
<gene>
    <name evidence="3" type="ORF">EUBVEN_01029</name>
</gene>
<dbReference type="EMBL" id="AAVL02000031">
    <property type="protein sequence ID" value="EDM51722.1"/>
    <property type="molecule type" value="Genomic_DNA"/>
</dbReference>
<dbReference type="eggNOG" id="COG1316">
    <property type="taxonomic scope" value="Bacteria"/>
</dbReference>
<evidence type="ECO:0000259" key="2">
    <source>
        <dbReference type="Pfam" id="PF03816"/>
    </source>
</evidence>
<proteinExistence type="inferred from homology"/>
<dbReference type="InterPro" id="IPR004474">
    <property type="entry name" value="LytR_CpsA_psr"/>
</dbReference>
<evidence type="ECO:0000313" key="4">
    <source>
        <dbReference type="Proteomes" id="UP000006000"/>
    </source>
</evidence>
<reference evidence="3 4" key="2">
    <citation type="submission" date="2007-04" db="EMBL/GenBank/DDBJ databases">
        <title>Draft genome sequence of Eubacterium ventriosum (ATCC 27560).</title>
        <authorList>
            <person name="Sudarsanam P."/>
            <person name="Ley R."/>
            <person name="Guruge J."/>
            <person name="Turnbaugh P.J."/>
            <person name="Mahowald M."/>
            <person name="Liep D."/>
            <person name="Gordon J."/>
        </authorList>
    </citation>
    <scope>NUCLEOTIDE SEQUENCE [LARGE SCALE GENOMIC DNA]</scope>
    <source>
        <strain evidence="3 4">ATCC 27560</strain>
    </source>
</reference>
<comment type="similarity">
    <text evidence="1">Belongs to the LytR/CpsA/Psr (LCP) family.</text>
</comment>
<sequence>MADFLMLVIVDKTENTYSFLQLNRDTMTEVALIDHNGEGEATANIQLCTAHWYGGNREQSCENTVKSVKKLLGGIQIDGYYELNMSEIPKLNNMVDGVTVTLEDDFSKKYPKMKKGATINLDDEQAYAYVHDRYGVGNEENTSRMKRQQQYMTGFFKKLQEKVKANPNYANEVFESLQDVSTTDITIGKISNISNIFASGTDKGIFELAGKSKIGQALGDEIDHMEFYVNKKAMVSTMSELFGIVEQKNKE</sequence>
<accession>A5Z5P7</accession>
<reference evidence="3 4" key="1">
    <citation type="submission" date="2007-03" db="EMBL/GenBank/DDBJ databases">
        <authorList>
            <person name="Fulton L."/>
            <person name="Clifton S."/>
            <person name="Fulton B."/>
            <person name="Xu J."/>
            <person name="Minx P."/>
            <person name="Pepin K.H."/>
            <person name="Johnson M."/>
            <person name="Thiruvilangam P."/>
            <person name="Bhonagiri V."/>
            <person name="Nash W.E."/>
            <person name="Mardis E.R."/>
            <person name="Wilson R.K."/>
        </authorList>
    </citation>
    <scope>NUCLEOTIDE SEQUENCE [LARGE SCALE GENOMIC DNA]</scope>
    <source>
        <strain evidence="3 4">ATCC 27560</strain>
    </source>
</reference>
<dbReference type="STRING" id="411463.EUBVEN_01029"/>
<name>A5Z5P7_9FIRM</name>